<evidence type="ECO:0000313" key="3">
    <source>
        <dbReference type="Proteomes" id="UP000008460"/>
    </source>
</evidence>
<dbReference type="AlphaFoldDB" id="F4GZH5"/>
<reference evidence="2 3" key="1">
    <citation type="submission" date="2011-04" db="EMBL/GenBank/DDBJ databases">
        <title>Complete sequence of Cellulomonas fimi ATCC 484.</title>
        <authorList>
            <consortium name="US DOE Joint Genome Institute"/>
            <person name="Lucas S."/>
            <person name="Han J."/>
            <person name="Lapidus A."/>
            <person name="Cheng J.-F."/>
            <person name="Goodwin L."/>
            <person name="Pitluck S."/>
            <person name="Peters L."/>
            <person name="Chertkov O."/>
            <person name="Detter J.C."/>
            <person name="Han C."/>
            <person name="Tapia R."/>
            <person name="Land M."/>
            <person name="Hauser L."/>
            <person name="Kyrpides N."/>
            <person name="Ivanova N."/>
            <person name="Ovchinnikova G."/>
            <person name="Pagani I."/>
            <person name="Mead D."/>
            <person name="Brumm P."/>
            <person name="Woyke T."/>
        </authorList>
    </citation>
    <scope>NUCLEOTIDE SEQUENCE [LARGE SCALE GENOMIC DNA]</scope>
    <source>
        <strain evidence="3">ATCC 484 / DSM 20113 / JCM 1341 / NBRC 15513 / NCIMB 8980 / NCTC 7547</strain>
    </source>
</reference>
<protein>
    <recommendedName>
        <fullName evidence="1">Bacterial Pleckstrin homology domain-containing protein</fullName>
    </recommendedName>
</protein>
<dbReference type="Gene3D" id="2.30.29.50">
    <property type="entry name" value="Bacterial Pleckstrin homology domain"/>
    <property type="match status" value="1"/>
</dbReference>
<evidence type="ECO:0000259" key="1">
    <source>
        <dbReference type="Pfam" id="PF08000"/>
    </source>
</evidence>
<accession>F4GZH5</accession>
<keyword evidence="3" id="KW-1185">Reference proteome</keyword>
<sequence length="124" mass="13320">MADVPHDKPDQLAKIMSGLLQGEQLYAVYDCIGVGTGFVGLTDKRVIFQDNSFVGKKVAITSVPYGQIRSVSMVANKSWAGSFYSTSSIALDVGGSVREADFRGEQKARHVHDVILWKITGGGA</sequence>
<dbReference type="InterPro" id="IPR012544">
    <property type="entry name" value="PHb"/>
</dbReference>
<dbReference type="KEGG" id="cfi:Celf_0756"/>
<proteinExistence type="predicted"/>
<dbReference type="RefSeq" id="WP_013769925.1">
    <property type="nucleotide sequence ID" value="NC_015514.1"/>
</dbReference>
<feature type="domain" description="Bacterial Pleckstrin homology" evidence="1">
    <location>
        <begin position="15"/>
        <end position="115"/>
    </location>
</feature>
<evidence type="ECO:0000313" key="2">
    <source>
        <dbReference type="EMBL" id="AEE44896.1"/>
    </source>
</evidence>
<name>F4GZH5_CELFA</name>
<dbReference type="EMBL" id="CP002666">
    <property type="protein sequence ID" value="AEE44896.1"/>
    <property type="molecule type" value="Genomic_DNA"/>
</dbReference>
<dbReference type="eggNOG" id="ENOG5031NQU">
    <property type="taxonomic scope" value="Bacteria"/>
</dbReference>
<dbReference type="Proteomes" id="UP000008460">
    <property type="component" value="Chromosome"/>
</dbReference>
<organism evidence="2 3">
    <name type="scientific">Cellulomonas fimi (strain ATCC 484 / DSM 20113 / JCM 1341 / CCUG 24087 / LMG 16345 / NBRC 15513 / NCIMB 8980 / NCTC 7547 / NRS-133)</name>
    <dbReference type="NCBI Taxonomy" id="590998"/>
    <lineage>
        <taxon>Bacteria</taxon>
        <taxon>Bacillati</taxon>
        <taxon>Actinomycetota</taxon>
        <taxon>Actinomycetes</taxon>
        <taxon>Micrococcales</taxon>
        <taxon>Cellulomonadaceae</taxon>
        <taxon>Cellulomonas</taxon>
    </lineage>
</organism>
<dbReference type="HOGENOM" id="CLU_143522_0_0_11"/>
<gene>
    <name evidence="2" type="ordered locus">Celf_0756</name>
</gene>
<dbReference type="InterPro" id="IPR037063">
    <property type="entry name" value="PHb_sf"/>
</dbReference>
<dbReference type="SUPFAM" id="SSF50729">
    <property type="entry name" value="PH domain-like"/>
    <property type="match status" value="1"/>
</dbReference>
<dbReference type="STRING" id="590998.Celf_0756"/>
<dbReference type="Pfam" id="PF08000">
    <property type="entry name" value="bPH_1"/>
    <property type="match status" value="1"/>
</dbReference>